<evidence type="ECO:0000313" key="2">
    <source>
        <dbReference type="EMBL" id="KAH1072987.1"/>
    </source>
</evidence>
<dbReference type="Proteomes" id="UP000828251">
    <property type="component" value="Unassembled WGS sequence"/>
</dbReference>
<protein>
    <submittedName>
        <fullName evidence="2">Uncharacterized protein</fullName>
    </submittedName>
</protein>
<organism evidence="2 3">
    <name type="scientific">Gossypium stocksii</name>
    <dbReference type="NCBI Taxonomy" id="47602"/>
    <lineage>
        <taxon>Eukaryota</taxon>
        <taxon>Viridiplantae</taxon>
        <taxon>Streptophyta</taxon>
        <taxon>Embryophyta</taxon>
        <taxon>Tracheophyta</taxon>
        <taxon>Spermatophyta</taxon>
        <taxon>Magnoliopsida</taxon>
        <taxon>eudicotyledons</taxon>
        <taxon>Gunneridae</taxon>
        <taxon>Pentapetalae</taxon>
        <taxon>rosids</taxon>
        <taxon>malvids</taxon>
        <taxon>Malvales</taxon>
        <taxon>Malvaceae</taxon>
        <taxon>Malvoideae</taxon>
        <taxon>Gossypium</taxon>
    </lineage>
</organism>
<accession>A0A9D3V626</accession>
<dbReference type="OrthoDB" id="1845088at2759"/>
<proteinExistence type="predicted"/>
<comment type="caution">
    <text evidence="2">The sequence shown here is derived from an EMBL/GenBank/DDBJ whole genome shotgun (WGS) entry which is preliminary data.</text>
</comment>
<dbReference type="AlphaFoldDB" id="A0A9D3V626"/>
<evidence type="ECO:0000256" key="1">
    <source>
        <dbReference type="SAM" id="MobiDB-lite"/>
    </source>
</evidence>
<keyword evidence="3" id="KW-1185">Reference proteome</keyword>
<reference evidence="2 3" key="1">
    <citation type="journal article" date="2021" name="Plant Biotechnol. J.">
        <title>Multi-omics assisted identification of the key and species-specific regulatory components of drought-tolerant mechanisms in Gossypium stocksii.</title>
        <authorList>
            <person name="Yu D."/>
            <person name="Ke L."/>
            <person name="Zhang D."/>
            <person name="Wu Y."/>
            <person name="Sun Y."/>
            <person name="Mei J."/>
            <person name="Sun J."/>
            <person name="Sun Y."/>
        </authorList>
    </citation>
    <scope>NUCLEOTIDE SEQUENCE [LARGE SCALE GENOMIC DNA]</scope>
    <source>
        <strain evidence="3">cv. E1</strain>
        <tissue evidence="2">Leaf</tissue>
    </source>
</reference>
<gene>
    <name evidence="2" type="ORF">J1N35_025315</name>
</gene>
<sequence length="143" mass="15324">MATKAISGNDNDNHQSINKATPITGNTISKQEQVSIILTGLLVKYESIRIVTSVMSVPLDLLAEMLTDCEARQQKYVSNMPLQANVAQHSETGDKGARQFDRGGFISACAQPMFQHQQSQVLVVVFSSGQSSSGARTVPVASA</sequence>
<feature type="region of interest" description="Disordered" evidence="1">
    <location>
        <begin position="1"/>
        <end position="21"/>
    </location>
</feature>
<evidence type="ECO:0000313" key="3">
    <source>
        <dbReference type="Proteomes" id="UP000828251"/>
    </source>
</evidence>
<dbReference type="EMBL" id="JAIQCV010000008">
    <property type="protein sequence ID" value="KAH1072987.1"/>
    <property type="molecule type" value="Genomic_DNA"/>
</dbReference>
<name>A0A9D3V626_9ROSI</name>